<dbReference type="InterPro" id="IPR020472">
    <property type="entry name" value="WD40_PAC1"/>
</dbReference>
<dbReference type="InterPro" id="IPR015943">
    <property type="entry name" value="WD40/YVTN_repeat-like_dom_sf"/>
</dbReference>
<dbReference type="InterPro" id="IPR036322">
    <property type="entry name" value="WD40_repeat_dom_sf"/>
</dbReference>
<feature type="region of interest" description="Disordered" evidence="11">
    <location>
        <begin position="767"/>
        <end position="792"/>
    </location>
</feature>
<evidence type="ECO:0000313" key="14">
    <source>
        <dbReference type="Proteomes" id="UP000002630"/>
    </source>
</evidence>
<feature type="repeat" description="WD" evidence="10">
    <location>
        <begin position="1427"/>
        <end position="1460"/>
    </location>
</feature>
<dbReference type="InterPro" id="IPR001680">
    <property type="entry name" value="WD40_rpt"/>
</dbReference>
<feature type="compositionally biased region" description="Low complexity" evidence="11">
    <location>
        <begin position="44"/>
        <end position="66"/>
    </location>
</feature>
<feature type="compositionally biased region" description="Low complexity" evidence="11">
    <location>
        <begin position="19"/>
        <end position="28"/>
    </location>
</feature>
<dbReference type="SMART" id="SM00320">
    <property type="entry name" value="WD40"/>
    <property type="match status" value="6"/>
</dbReference>
<dbReference type="EMBL" id="FN649731">
    <property type="protein sequence ID" value="CBN73822.1"/>
    <property type="molecule type" value="Genomic_DNA"/>
</dbReference>
<evidence type="ECO:0000259" key="12">
    <source>
        <dbReference type="Pfam" id="PF22956"/>
    </source>
</evidence>
<dbReference type="GO" id="GO:0045324">
    <property type="term" value="P:late endosome to vacuole transport"/>
    <property type="evidence" value="ECO:0007669"/>
    <property type="project" value="InterPro"/>
</dbReference>
<feature type="domain" description="Phosphatase 2A Regulatory Subunit A helical" evidence="12">
    <location>
        <begin position="364"/>
        <end position="545"/>
    </location>
</feature>
<evidence type="ECO:0000256" key="5">
    <source>
        <dbReference type="ARBA" id="ARBA00022737"/>
    </source>
</evidence>
<feature type="region of interest" description="Disordered" evidence="11">
    <location>
        <begin position="1012"/>
        <end position="1064"/>
    </location>
</feature>
<evidence type="ECO:0000256" key="6">
    <source>
        <dbReference type="ARBA" id="ARBA00022741"/>
    </source>
</evidence>
<proteinExistence type="predicted"/>
<dbReference type="GO" id="GO:0005524">
    <property type="term" value="F:ATP binding"/>
    <property type="evidence" value="ECO:0007669"/>
    <property type="project" value="UniProtKB-KW"/>
</dbReference>
<evidence type="ECO:0000313" key="13">
    <source>
        <dbReference type="EMBL" id="CBN73822.1"/>
    </source>
</evidence>
<evidence type="ECO:0000256" key="2">
    <source>
        <dbReference type="ARBA" id="ARBA00022527"/>
    </source>
</evidence>
<dbReference type="GO" id="GO:0071561">
    <property type="term" value="C:nucleus-vacuole junction"/>
    <property type="evidence" value="ECO:0007669"/>
    <property type="project" value="TreeGrafter"/>
</dbReference>
<feature type="compositionally biased region" description="Gly residues" evidence="11">
    <location>
        <begin position="558"/>
        <end position="570"/>
    </location>
</feature>
<keyword evidence="7" id="KW-0418">Kinase</keyword>
<feature type="compositionally biased region" description="Gly residues" evidence="11">
    <location>
        <begin position="608"/>
        <end position="619"/>
    </location>
</feature>
<dbReference type="OrthoDB" id="242910at2759"/>
<evidence type="ECO:0000256" key="4">
    <source>
        <dbReference type="ARBA" id="ARBA00022679"/>
    </source>
</evidence>
<evidence type="ECO:0000256" key="1">
    <source>
        <dbReference type="ARBA" id="ARBA00012513"/>
    </source>
</evidence>
<dbReference type="InterPro" id="IPR021133">
    <property type="entry name" value="HEAT_type_2"/>
</dbReference>
<evidence type="ECO:0000256" key="9">
    <source>
        <dbReference type="PROSITE-ProRule" id="PRU00103"/>
    </source>
</evidence>
<feature type="repeat" description="WD" evidence="10">
    <location>
        <begin position="1329"/>
        <end position="1363"/>
    </location>
</feature>
<keyword evidence="4" id="KW-0808">Transferase</keyword>
<feature type="region of interest" description="Disordered" evidence="11">
    <location>
        <begin position="235"/>
        <end position="294"/>
    </location>
</feature>
<sequence>MERTRSLIARVEALGVGNPRPSSGGTARPSPPSAAPSTEERPAGEAAAAVPGPREGEGEASSAPSSGCGGGGGGDGGSLIILVQVVCSCLRHLRYPRSRLLGLNLLVAFGRCCDDEARLQRLVPYTMTMLDDTAPVVRATAVRSLRALLGMVTSFPPSDSNIFLLYIFPALQRVPSDSSDLVRIAFAESLASLAETSRRFLETAFAMRRAAAASAAAVSAAATAAAASAAAAATGAAESGSAPTSEGRRQPPGGGDATNNDGAPGAGGKREPEISENDGAEAGPSGGGGAGTGSSSGTVLLDGSYDKELSSIRGQISRWFVVLASSSGAGGLAADWSGVGIGGGAGGGGGGSGGGSGAGAAAVMVKRALLADITRLCVFFGFENTLDSILPQLITFLNDRDWSLRAAFCEHIPAVCAMAGEVATTRFILPCIENTLVDAREAVIASGLRCLAALAGLGLLPRHALPSQATPAAPLLQHPGLGVRAGAVELIVRVAEALGALDTQVFLYPVLRPHLRYSLPGGSLDEAALLDALRPPVPRPVFDSAVGEVIEARRVRAAGGGGGGGTGAEDGGQPLQQFPASDNNAAAAAAGDYRYIDTAAQHAANKGRGTGGGGGGDGSVAGERSSPVYLPESLSQAIYVPTQKITTLHPGVGAVAVAVAKALASGQATSGDGRRDAGGDEGGEDDIDLRLSSAALSATPALLQSVTGMHTNAVDARRAMALVEQADVDGAAGSSGRHDNSSSSSSYAASAALASAAAAAAAVASSRQGVGVKPSAPAGSVSRAGGVGGRPDDAAALVRRAKALGVPPLPPDLGAVRAPNGAKYSHYLLDSGGGGGGGGGGGAGGGGGSSNSASSGGGGANSRSAYPATAAAAAAAAQQEQYSSQYEHGSRRPDWRPRQGVLVASLREHGGAVNRLALSQDQAFFVSASSDSTCKVWELRGMDHTVNPQSRATYSRQSGRLLDLCMVDNSHSVASASSDGTVHVWKVELAASASSSPYGSFTMSNTMASGNSTPNAAAGGGTAAGGAPPSKTSPSRQQHHPGLVPSQASNSVNSRKYSGAGGGGGPVDPTLAAISATAGVGGGGGGGGGGVARVGRGGSGLRVCGSSMVRCVSPREGAVVSVHHFNTELGSPLVYGTRKGGVRSWDLRAREEPWALRAHPELGFLTVIALGTEKTWLVVGTSRGFVMLWDLRFQVLARLWRHSSGGPIHKLATCSRLPPPDAAPGPHVIVAAGRNEAAIWDVSTGGACKQCFRVVPPSEGPPPSASSRSSRGQDPATILGAELPVLEEVSLPSHPNAPALSLGAQLSAVRDFSSGAPQTGGDPAIRALVGRISRSERDSYLITGGTDRCIRYWDFQAASRCYMVSGREPFPGRPSPRTLQVPGPAPGGKSTVVLYFDEDPPPPTPASLASRTGSPAVTLEKGLVAPRSSHDDAVLDVKVTELPTKMLLSGSRDGAVKIWK</sequence>
<dbReference type="PROSITE" id="PS50082">
    <property type="entry name" value="WD_REPEATS_2"/>
    <property type="match status" value="4"/>
</dbReference>
<dbReference type="Proteomes" id="UP000002630">
    <property type="component" value="Linkage Group LG06"/>
</dbReference>
<feature type="repeat" description="WD" evidence="10">
    <location>
        <begin position="906"/>
        <end position="947"/>
    </location>
</feature>
<dbReference type="EMBL" id="FN648926">
    <property type="protein sequence ID" value="CBN73822.1"/>
    <property type="molecule type" value="Genomic_DNA"/>
</dbReference>
<dbReference type="PANTHER" id="PTHR17583:SF0">
    <property type="entry name" value="PHOSPHOINOSITIDE 3-KINASE REGULATORY SUBUNIT 4"/>
    <property type="match status" value="1"/>
</dbReference>
<dbReference type="SUPFAM" id="SSF50978">
    <property type="entry name" value="WD40 repeat-like"/>
    <property type="match status" value="1"/>
</dbReference>
<organism evidence="13 14">
    <name type="scientific">Ectocarpus siliculosus</name>
    <name type="common">Brown alga</name>
    <name type="synonym">Conferva siliculosa</name>
    <dbReference type="NCBI Taxonomy" id="2880"/>
    <lineage>
        <taxon>Eukaryota</taxon>
        <taxon>Sar</taxon>
        <taxon>Stramenopiles</taxon>
        <taxon>Ochrophyta</taxon>
        <taxon>PX clade</taxon>
        <taxon>Phaeophyceae</taxon>
        <taxon>Ectocarpales</taxon>
        <taxon>Ectocarpaceae</taxon>
        <taxon>Ectocarpus</taxon>
    </lineage>
</organism>
<dbReference type="Pfam" id="PF00400">
    <property type="entry name" value="WD40"/>
    <property type="match status" value="3"/>
</dbReference>
<dbReference type="GO" id="GO:0004674">
    <property type="term" value="F:protein serine/threonine kinase activity"/>
    <property type="evidence" value="ECO:0007669"/>
    <property type="project" value="UniProtKB-KW"/>
</dbReference>
<accession>D8LRQ5</accession>
<reference evidence="13 14" key="1">
    <citation type="journal article" date="2010" name="Nature">
        <title>The Ectocarpus genome and the independent evolution of multicellularity in brown algae.</title>
        <authorList>
            <person name="Cock J.M."/>
            <person name="Sterck L."/>
            <person name="Rouze P."/>
            <person name="Scornet D."/>
            <person name="Allen A.E."/>
            <person name="Amoutzias G."/>
            <person name="Anthouard V."/>
            <person name="Artiguenave F."/>
            <person name="Aury J.M."/>
            <person name="Badger J.H."/>
            <person name="Beszteri B."/>
            <person name="Billiau K."/>
            <person name="Bonnet E."/>
            <person name="Bothwell J.H."/>
            <person name="Bowler C."/>
            <person name="Boyen C."/>
            <person name="Brownlee C."/>
            <person name="Carrano C.J."/>
            <person name="Charrier B."/>
            <person name="Cho G.Y."/>
            <person name="Coelho S.M."/>
            <person name="Collen J."/>
            <person name="Corre E."/>
            <person name="Da Silva C."/>
            <person name="Delage L."/>
            <person name="Delaroque N."/>
            <person name="Dittami S.M."/>
            <person name="Doulbeau S."/>
            <person name="Elias M."/>
            <person name="Farnham G."/>
            <person name="Gachon C.M."/>
            <person name="Gschloessl B."/>
            <person name="Heesch S."/>
            <person name="Jabbari K."/>
            <person name="Jubin C."/>
            <person name="Kawai H."/>
            <person name="Kimura K."/>
            <person name="Kloareg B."/>
            <person name="Kupper F.C."/>
            <person name="Lang D."/>
            <person name="Le Bail A."/>
            <person name="Leblanc C."/>
            <person name="Lerouge P."/>
            <person name="Lohr M."/>
            <person name="Lopez P.J."/>
            <person name="Martens C."/>
            <person name="Maumus F."/>
            <person name="Michel G."/>
            <person name="Miranda-Saavedra D."/>
            <person name="Morales J."/>
            <person name="Moreau H."/>
            <person name="Motomura T."/>
            <person name="Nagasato C."/>
            <person name="Napoli C.A."/>
            <person name="Nelson D.R."/>
            <person name="Nyvall-Collen P."/>
            <person name="Peters A.F."/>
            <person name="Pommier C."/>
            <person name="Potin P."/>
            <person name="Poulain J."/>
            <person name="Quesneville H."/>
            <person name="Read B."/>
            <person name="Rensing S.A."/>
            <person name="Ritter A."/>
            <person name="Rousvoal S."/>
            <person name="Samanta M."/>
            <person name="Samson G."/>
            <person name="Schroeder D.C."/>
            <person name="Segurens B."/>
            <person name="Strittmatter M."/>
            <person name="Tonon T."/>
            <person name="Tregear J.W."/>
            <person name="Valentin K."/>
            <person name="von Dassow P."/>
            <person name="Yamagishi T."/>
            <person name="Van de Peer Y."/>
            <person name="Wincker P."/>
        </authorList>
    </citation>
    <scope>NUCLEOTIDE SEQUENCE [LARGE SCALE GENOMIC DNA]</scope>
    <source>
        <strain evidence="14">Ec32 / CCAP1310/4</strain>
    </source>
</reference>
<dbReference type="PROSITE" id="PS50077">
    <property type="entry name" value="HEAT_REPEAT"/>
    <property type="match status" value="1"/>
</dbReference>
<evidence type="ECO:0000256" key="11">
    <source>
        <dbReference type="SAM" id="MobiDB-lite"/>
    </source>
</evidence>
<keyword evidence="2" id="KW-0723">Serine/threonine-protein kinase</keyword>
<dbReference type="PROSITE" id="PS50294">
    <property type="entry name" value="WD_REPEATS_REGION"/>
    <property type="match status" value="2"/>
</dbReference>
<dbReference type="Gene3D" id="2.130.10.10">
    <property type="entry name" value="YVTN repeat-like/Quinoprotein amine dehydrogenase"/>
    <property type="match status" value="3"/>
</dbReference>
<dbReference type="InterPro" id="IPR016024">
    <property type="entry name" value="ARM-type_fold"/>
</dbReference>
<evidence type="ECO:0000256" key="8">
    <source>
        <dbReference type="ARBA" id="ARBA00022840"/>
    </source>
</evidence>
<feature type="region of interest" description="Disordered" evidence="11">
    <location>
        <begin position="838"/>
        <end position="864"/>
    </location>
</feature>
<feature type="domain" description="Phosphatase 2A Regulatory Subunit A helical" evidence="12">
    <location>
        <begin position="83"/>
        <end position="214"/>
    </location>
</feature>
<feature type="region of interest" description="Disordered" evidence="11">
    <location>
        <begin position="557"/>
        <end position="579"/>
    </location>
</feature>
<dbReference type="GO" id="GO:0005770">
    <property type="term" value="C:late endosome"/>
    <property type="evidence" value="ECO:0007669"/>
    <property type="project" value="TreeGrafter"/>
</dbReference>
<dbReference type="EC" id="2.7.11.1" evidence="1"/>
<feature type="region of interest" description="Disordered" evidence="11">
    <location>
        <begin position="665"/>
        <end position="686"/>
    </location>
</feature>
<dbReference type="PANTHER" id="PTHR17583">
    <property type="entry name" value="PHOSPHOINOSITIDE 3-KINASE REGULATORY SUBUNIT 4"/>
    <property type="match status" value="1"/>
</dbReference>
<dbReference type="GO" id="GO:0016236">
    <property type="term" value="P:macroautophagy"/>
    <property type="evidence" value="ECO:0007669"/>
    <property type="project" value="InterPro"/>
</dbReference>
<feature type="region of interest" description="Disordered" evidence="11">
    <location>
        <begin position="604"/>
        <end position="626"/>
    </location>
</feature>
<feature type="region of interest" description="Disordered" evidence="11">
    <location>
        <begin position="1"/>
        <end position="69"/>
    </location>
</feature>
<dbReference type="InterPro" id="IPR011989">
    <property type="entry name" value="ARM-like"/>
</dbReference>
<dbReference type="InParanoid" id="D8LRQ5"/>
<dbReference type="GO" id="GO:0034271">
    <property type="term" value="C:phosphatidylinositol 3-kinase complex, class III, type I"/>
    <property type="evidence" value="ECO:0007669"/>
    <property type="project" value="TreeGrafter"/>
</dbReference>
<feature type="repeat" description="WD" evidence="10">
    <location>
        <begin position="954"/>
        <end position="995"/>
    </location>
</feature>
<dbReference type="GO" id="GO:0006623">
    <property type="term" value="P:protein targeting to vacuole"/>
    <property type="evidence" value="ECO:0007669"/>
    <property type="project" value="TreeGrafter"/>
</dbReference>
<keyword evidence="6" id="KW-0547">Nucleotide-binding</keyword>
<dbReference type="SUPFAM" id="SSF48371">
    <property type="entry name" value="ARM repeat"/>
    <property type="match status" value="1"/>
</dbReference>
<dbReference type="PRINTS" id="PR00320">
    <property type="entry name" value="GPROTEINBRPT"/>
</dbReference>
<feature type="compositionally biased region" description="Polar residues" evidence="11">
    <location>
        <begin position="1046"/>
        <end position="1056"/>
    </location>
</feature>
<evidence type="ECO:0000256" key="3">
    <source>
        <dbReference type="ARBA" id="ARBA00022574"/>
    </source>
</evidence>
<dbReference type="InterPro" id="IPR055231">
    <property type="entry name" value="2AA_helical"/>
</dbReference>
<evidence type="ECO:0000256" key="10">
    <source>
        <dbReference type="PROSITE-ProRule" id="PRU00221"/>
    </source>
</evidence>
<feature type="repeat" description="HEAT" evidence="9">
    <location>
        <begin position="389"/>
        <end position="427"/>
    </location>
</feature>
<protein>
    <recommendedName>
        <fullName evidence="1">non-specific serine/threonine protein kinase</fullName>
        <ecNumber evidence="1">2.7.11.1</ecNumber>
    </recommendedName>
</protein>
<dbReference type="STRING" id="2880.D8LRQ5"/>
<dbReference type="eggNOG" id="KOG1240">
    <property type="taxonomic scope" value="Eukaryota"/>
</dbReference>
<name>D8LRQ5_ECTSI</name>
<keyword evidence="3 10" id="KW-0853">WD repeat</keyword>
<evidence type="ECO:0000256" key="7">
    <source>
        <dbReference type="ARBA" id="ARBA00022777"/>
    </source>
</evidence>
<dbReference type="Pfam" id="PF22956">
    <property type="entry name" value="VPS15-like_hel"/>
    <property type="match status" value="2"/>
</dbReference>
<keyword evidence="14" id="KW-1185">Reference proteome</keyword>
<feature type="region of interest" description="Disordered" evidence="11">
    <location>
        <begin position="1254"/>
        <end position="1274"/>
    </location>
</feature>
<feature type="compositionally biased region" description="Gly residues" evidence="11">
    <location>
        <begin position="838"/>
        <end position="860"/>
    </location>
</feature>
<gene>
    <name evidence="13" type="ORF">Esi_0007_0111</name>
</gene>
<feature type="compositionally biased region" description="Low complexity" evidence="11">
    <location>
        <begin position="774"/>
        <end position="784"/>
    </location>
</feature>
<feature type="compositionally biased region" description="Gly residues" evidence="11">
    <location>
        <begin position="284"/>
        <end position="294"/>
    </location>
</feature>
<dbReference type="Gene3D" id="1.25.10.10">
    <property type="entry name" value="Leucine-rich Repeat Variant"/>
    <property type="match status" value="2"/>
</dbReference>
<dbReference type="InterPro" id="IPR045162">
    <property type="entry name" value="Vps15-like"/>
</dbReference>
<dbReference type="GO" id="GO:0034272">
    <property type="term" value="C:phosphatidylinositol 3-kinase complex, class III, type II"/>
    <property type="evidence" value="ECO:0007669"/>
    <property type="project" value="TreeGrafter"/>
</dbReference>
<dbReference type="OMA" id="ATNTCRI"/>
<keyword evidence="8" id="KW-0067">ATP-binding</keyword>
<keyword evidence="5" id="KW-0677">Repeat</keyword>